<dbReference type="Pfam" id="PF08268">
    <property type="entry name" value="FBA_3"/>
    <property type="match status" value="1"/>
</dbReference>
<evidence type="ECO:0000313" key="2">
    <source>
        <dbReference type="EMBL" id="KAK8556461.1"/>
    </source>
</evidence>
<protein>
    <recommendedName>
        <fullName evidence="1">F-box associated beta-propeller type 3 domain-containing protein</fullName>
    </recommendedName>
</protein>
<dbReference type="NCBIfam" id="TIGR01640">
    <property type="entry name" value="F_box_assoc_1"/>
    <property type="match status" value="1"/>
</dbReference>
<dbReference type="Proteomes" id="UP001472677">
    <property type="component" value="Unassembled WGS sequence"/>
</dbReference>
<evidence type="ECO:0000313" key="3">
    <source>
        <dbReference type="Proteomes" id="UP001472677"/>
    </source>
</evidence>
<evidence type="ECO:0000259" key="1">
    <source>
        <dbReference type="Pfam" id="PF08268"/>
    </source>
</evidence>
<accession>A0ABR2EA77</accession>
<reference evidence="2 3" key="1">
    <citation type="journal article" date="2024" name="G3 (Bethesda)">
        <title>Genome assembly of Hibiscus sabdariffa L. provides insights into metabolisms of medicinal natural products.</title>
        <authorList>
            <person name="Kim T."/>
        </authorList>
    </citation>
    <scope>NUCLEOTIDE SEQUENCE [LARGE SCALE GENOMIC DNA]</scope>
    <source>
        <strain evidence="2">TK-2024</strain>
        <tissue evidence="2">Old leaves</tissue>
    </source>
</reference>
<dbReference type="EMBL" id="JBBPBM010000017">
    <property type="protein sequence ID" value="KAK8556461.1"/>
    <property type="molecule type" value="Genomic_DNA"/>
</dbReference>
<dbReference type="InterPro" id="IPR013187">
    <property type="entry name" value="F-box-assoc_dom_typ3"/>
</dbReference>
<keyword evidence="3" id="KW-1185">Reference proteome</keyword>
<feature type="domain" description="F-box associated beta-propeller type 3" evidence="1">
    <location>
        <begin position="17"/>
        <end position="144"/>
    </location>
</feature>
<organism evidence="2 3">
    <name type="scientific">Hibiscus sabdariffa</name>
    <name type="common">roselle</name>
    <dbReference type="NCBI Taxonomy" id="183260"/>
    <lineage>
        <taxon>Eukaryota</taxon>
        <taxon>Viridiplantae</taxon>
        <taxon>Streptophyta</taxon>
        <taxon>Embryophyta</taxon>
        <taxon>Tracheophyta</taxon>
        <taxon>Spermatophyta</taxon>
        <taxon>Magnoliopsida</taxon>
        <taxon>eudicotyledons</taxon>
        <taxon>Gunneridae</taxon>
        <taxon>Pentapetalae</taxon>
        <taxon>rosids</taxon>
        <taxon>malvids</taxon>
        <taxon>Malvales</taxon>
        <taxon>Malvaceae</taxon>
        <taxon>Malvoideae</taxon>
        <taxon>Hibiscus</taxon>
    </lineage>
</organism>
<name>A0ABR2EA77_9ROSI</name>
<dbReference type="InterPro" id="IPR017451">
    <property type="entry name" value="F-box-assoc_interact_dom"/>
</dbReference>
<sequence length="181" mass="20762">MEGNFVSHGSPLFNSYVNGVYYWWATGSSGDLILSFDMVSEKFSTLPLPQTLVGFYSHLLDFNALLGAIFYLGKVTETSFDLWVMNESWTKQFSIKSVPGVEKLLGFWKNGELFIESSDHELVLFDPSTRELKNLETHQIDIEHKDGWGTTTKEVHMYARQGVVFLLELWFRELDVSNSLM</sequence>
<gene>
    <name evidence="2" type="ORF">V6N12_002863</name>
</gene>
<proteinExistence type="predicted"/>
<comment type="caution">
    <text evidence="2">The sequence shown here is derived from an EMBL/GenBank/DDBJ whole genome shotgun (WGS) entry which is preliminary data.</text>
</comment>